<dbReference type="GO" id="GO:0005549">
    <property type="term" value="F:odorant binding"/>
    <property type="evidence" value="ECO:0007669"/>
    <property type="project" value="InterPro"/>
</dbReference>
<dbReference type="Proteomes" id="UP000504618">
    <property type="component" value="Unplaced"/>
</dbReference>
<keyword evidence="6 10" id="KW-1133">Transmembrane helix</keyword>
<dbReference type="PANTHER" id="PTHR21137:SF35">
    <property type="entry name" value="ODORANT RECEPTOR 19A-RELATED"/>
    <property type="match status" value="1"/>
</dbReference>
<dbReference type="InterPro" id="IPR004117">
    <property type="entry name" value="7tm6_olfct_rcpt"/>
</dbReference>
<dbReference type="GO" id="GO:0005886">
    <property type="term" value="C:plasma membrane"/>
    <property type="evidence" value="ECO:0007669"/>
    <property type="project" value="UniProtKB-SubCell"/>
</dbReference>
<dbReference type="RefSeq" id="XP_024891700.1">
    <property type="nucleotide sequence ID" value="XM_025035932.1"/>
</dbReference>
<comment type="caution">
    <text evidence="10">Lacks conserved residue(s) required for the propagation of feature annotation.</text>
</comment>
<dbReference type="OrthoDB" id="6765072at2759"/>
<keyword evidence="9 10" id="KW-0807">Transducer</keyword>
<feature type="transmembrane region" description="Helical" evidence="10">
    <location>
        <begin position="66"/>
        <end position="85"/>
    </location>
</feature>
<evidence type="ECO:0000256" key="10">
    <source>
        <dbReference type="RuleBase" id="RU351113"/>
    </source>
</evidence>
<evidence type="ECO:0000256" key="9">
    <source>
        <dbReference type="ARBA" id="ARBA00023224"/>
    </source>
</evidence>
<evidence type="ECO:0000313" key="12">
    <source>
        <dbReference type="RefSeq" id="XP_024891700.1"/>
    </source>
</evidence>
<dbReference type="Pfam" id="PF02949">
    <property type="entry name" value="7tm_6"/>
    <property type="match status" value="1"/>
</dbReference>
<keyword evidence="8 10" id="KW-0675">Receptor</keyword>
<dbReference type="AlphaFoldDB" id="A0A6J1RFV3"/>
<keyword evidence="4 10" id="KW-0812">Transmembrane</keyword>
<feature type="transmembrane region" description="Helical" evidence="10">
    <location>
        <begin position="172"/>
        <end position="205"/>
    </location>
</feature>
<evidence type="ECO:0000256" key="3">
    <source>
        <dbReference type="ARBA" id="ARBA00022606"/>
    </source>
</evidence>
<evidence type="ECO:0000256" key="7">
    <source>
        <dbReference type="ARBA" id="ARBA00023136"/>
    </source>
</evidence>
<keyword evidence="2" id="KW-1003">Cell membrane</keyword>
<keyword evidence="11" id="KW-1185">Reference proteome</keyword>
<evidence type="ECO:0000256" key="1">
    <source>
        <dbReference type="ARBA" id="ARBA00004651"/>
    </source>
</evidence>
<feature type="transmembrane region" description="Helical" evidence="10">
    <location>
        <begin position="20"/>
        <end position="46"/>
    </location>
</feature>
<feature type="transmembrane region" description="Helical" evidence="10">
    <location>
        <begin position="258"/>
        <end position="282"/>
    </location>
</feature>
<evidence type="ECO:0000256" key="8">
    <source>
        <dbReference type="ARBA" id="ARBA00023170"/>
    </source>
</evidence>
<evidence type="ECO:0000256" key="2">
    <source>
        <dbReference type="ARBA" id="ARBA00022475"/>
    </source>
</evidence>
<organism evidence="11 12">
    <name type="scientific">Temnothorax curvispinosus</name>
    <dbReference type="NCBI Taxonomy" id="300111"/>
    <lineage>
        <taxon>Eukaryota</taxon>
        <taxon>Metazoa</taxon>
        <taxon>Ecdysozoa</taxon>
        <taxon>Arthropoda</taxon>
        <taxon>Hexapoda</taxon>
        <taxon>Insecta</taxon>
        <taxon>Pterygota</taxon>
        <taxon>Neoptera</taxon>
        <taxon>Endopterygota</taxon>
        <taxon>Hymenoptera</taxon>
        <taxon>Apocrita</taxon>
        <taxon>Aculeata</taxon>
        <taxon>Formicoidea</taxon>
        <taxon>Formicidae</taxon>
        <taxon>Myrmicinae</taxon>
        <taxon>Temnothorax</taxon>
    </lineage>
</organism>
<dbReference type="GO" id="GO:0007165">
    <property type="term" value="P:signal transduction"/>
    <property type="evidence" value="ECO:0007669"/>
    <property type="project" value="UniProtKB-KW"/>
</dbReference>
<comment type="similarity">
    <text evidence="10">Belongs to the insect chemoreceptor superfamily. Heteromeric odorant receptor channel (TC 1.A.69) family.</text>
</comment>
<proteinExistence type="inferred from homology"/>
<sequence>MEQIPTSTINRSIEIPLRIFGIWPGLPYISFCRLFWTTTLVAVQSFQYRYLVTYLYTVDFSDLMDGLSATLSFSQFFSKLIIFWLKQRTFVKILAMMAMDWKKMSSDDFSTRVTISKAILSHNFANFVFGTYSIAITLYCASIFMSNLEATDISTRTLILKMDFPFNSDTRFVYGLVLVIQFFCTVLYGSAAVMLNALLIVLVLHLAGQLEILGKWLSDIISKDNEYRLSVKTIRKIIEKHQNIIIFSKNIENLYSDIALILFMSDTLIICCIGFLLVRSIGKPDSATILMKSLGFYAAMNSEVFMFCFAGEYLSAKSRAIGDAAYNSQWYQCRFQDSRIILFLIMRSQNQLTITIGKFMDLSFERFLNIMKASASYVSVMLAMY</sequence>
<evidence type="ECO:0000313" key="11">
    <source>
        <dbReference type="Proteomes" id="UP000504618"/>
    </source>
</evidence>
<accession>A0A6J1RFV3</accession>
<reference evidence="12" key="1">
    <citation type="submission" date="2025-08" db="UniProtKB">
        <authorList>
            <consortium name="RefSeq"/>
        </authorList>
    </citation>
    <scope>IDENTIFICATION</scope>
    <source>
        <tissue evidence="12">Whole body</tissue>
    </source>
</reference>
<gene>
    <name evidence="12" type="primary">LOC112467334</name>
</gene>
<comment type="subcellular location">
    <subcellularLocation>
        <location evidence="1 10">Cell membrane</location>
        <topology evidence="1 10">Multi-pass membrane protein</topology>
    </subcellularLocation>
</comment>
<keyword evidence="5 10" id="KW-0552">Olfaction</keyword>
<dbReference type="GeneID" id="112467334"/>
<feature type="transmembrane region" description="Helical" evidence="10">
    <location>
        <begin position="294"/>
        <end position="314"/>
    </location>
</feature>
<dbReference type="GO" id="GO:0004984">
    <property type="term" value="F:olfactory receptor activity"/>
    <property type="evidence" value="ECO:0007669"/>
    <property type="project" value="InterPro"/>
</dbReference>
<name>A0A6J1RFV3_9HYME</name>
<evidence type="ECO:0000256" key="6">
    <source>
        <dbReference type="ARBA" id="ARBA00022989"/>
    </source>
</evidence>
<keyword evidence="3 10" id="KW-0716">Sensory transduction</keyword>
<evidence type="ECO:0000256" key="4">
    <source>
        <dbReference type="ARBA" id="ARBA00022692"/>
    </source>
</evidence>
<keyword evidence="7 10" id="KW-0472">Membrane</keyword>
<dbReference type="PANTHER" id="PTHR21137">
    <property type="entry name" value="ODORANT RECEPTOR"/>
    <property type="match status" value="1"/>
</dbReference>
<feature type="transmembrane region" description="Helical" evidence="10">
    <location>
        <begin position="124"/>
        <end position="145"/>
    </location>
</feature>
<protein>
    <recommendedName>
        <fullName evidence="10">Odorant receptor</fullName>
    </recommendedName>
</protein>
<evidence type="ECO:0000256" key="5">
    <source>
        <dbReference type="ARBA" id="ARBA00022725"/>
    </source>
</evidence>